<organism evidence="6 8">
    <name type="scientific">Rotaria sordida</name>
    <dbReference type="NCBI Taxonomy" id="392033"/>
    <lineage>
        <taxon>Eukaryota</taxon>
        <taxon>Metazoa</taxon>
        <taxon>Spiralia</taxon>
        <taxon>Gnathifera</taxon>
        <taxon>Rotifera</taxon>
        <taxon>Eurotatoria</taxon>
        <taxon>Bdelloidea</taxon>
        <taxon>Philodinida</taxon>
        <taxon>Philodinidae</taxon>
        <taxon>Rotaria</taxon>
    </lineage>
</organism>
<evidence type="ECO:0000256" key="2">
    <source>
        <dbReference type="PROSITE-ProRule" id="PRU00504"/>
    </source>
</evidence>
<dbReference type="GO" id="GO:0008270">
    <property type="term" value="F:zinc ion binding"/>
    <property type="evidence" value="ECO:0007669"/>
    <property type="project" value="UniProtKB-KW"/>
</dbReference>
<dbReference type="Proteomes" id="UP000663864">
    <property type="component" value="Unassembled WGS sequence"/>
</dbReference>
<evidence type="ECO:0000313" key="6">
    <source>
        <dbReference type="EMBL" id="CAF3632976.1"/>
    </source>
</evidence>
<protein>
    <recommendedName>
        <fullName evidence="9">NHL repeat-containing protein</fullName>
    </recommendedName>
</protein>
<dbReference type="OrthoDB" id="342730at2759"/>
<dbReference type="InterPro" id="IPR050952">
    <property type="entry name" value="TRIM-NHL_E3_ligases"/>
</dbReference>
<dbReference type="Proteomes" id="UP000663836">
    <property type="component" value="Unassembled WGS sequence"/>
</dbReference>
<evidence type="ECO:0000256" key="1">
    <source>
        <dbReference type="ARBA" id="ARBA00022737"/>
    </source>
</evidence>
<comment type="caution">
    <text evidence="6">The sequence shown here is derived from an EMBL/GenBank/DDBJ whole genome shotgun (WGS) entry which is preliminary data.</text>
</comment>
<evidence type="ECO:0000313" key="3">
    <source>
        <dbReference type="EMBL" id="CAF1255162.1"/>
    </source>
</evidence>
<dbReference type="AlphaFoldDB" id="A0A818PZ02"/>
<evidence type="ECO:0000313" key="8">
    <source>
        <dbReference type="Proteomes" id="UP000663874"/>
    </source>
</evidence>
<dbReference type="EMBL" id="CAJOBD010000310">
    <property type="protein sequence ID" value="CAF3642040.1"/>
    <property type="molecule type" value="Genomic_DNA"/>
</dbReference>
<keyword evidence="1" id="KW-0677">Repeat</keyword>
<dbReference type="PANTHER" id="PTHR24104:SF25">
    <property type="entry name" value="PROTEIN LIN-41"/>
    <property type="match status" value="1"/>
</dbReference>
<reference evidence="6" key="1">
    <citation type="submission" date="2021-02" db="EMBL/GenBank/DDBJ databases">
        <authorList>
            <person name="Nowell W R."/>
        </authorList>
    </citation>
    <scope>NUCLEOTIDE SEQUENCE</scope>
</reference>
<dbReference type="PANTHER" id="PTHR24104">
    <property type="entry name" value="E3 UBIQUITIN-PROTEIN LIGASE NHLRC1-RELATED"/>
    <property type="match status" value="1"/>
</dbReference>
<dbReference type="SUPFAM" id="SSF101898">
    <property type="entry name" value="NHL repeat"/>
    <property type="match status" value="1"/>
</dbReference>
<evidence type="ECO:0000313" key="5">
    <source>
        <dbReference type="EMBL" id="CAF1387084.1"/>
    </source>
</evidence>
<evidence type="ECO:0000313" key="4">
    <source>
        <dbReference type="EMBL" id="CAF1373018.1"/>
    </source>
</evidence>
<sequence length="204" mass="21883">MWTQNATDSIPAMYVRSPCFSLFVDISNTLHCSLQSLHQVIKISLNSISNVTTIAAGNGSAGSASNMLSSPQGIFVDTKLNLYVADCVNNRIQCFQVRELNGKTVAGNGAPSTITLSCPSGIVLDGDGNLFIVDKDNHRIIGSGENGFRCVVGCYGKGSAPNQLSKPTSLSFDSYGNIFVTDRGNSRIQKFFLAIYSCGKYKDM</sequence>
<dbReference type="Gene3D" id="2.120.10.30">
    <property type="entry name" value="TolB, C-terminal domain"/>
    <property type="match status" value="2"/>
</dbReference>
<dbReference type="EMBL" id="CAJNOU010003374">
    <property type="protein sequence ID" value="CAF1387084.1"/>
    <property type="molecule type" value="Genomic_DNA"/>
</dbReference>
<dbReference type="PROSITE" id="PS51125">
    <property type="entry name" value="NHL"/>
    <property type="match status" value="2"/>
</dbReference>
<dbReference type="EMBL" id="CAJNOT010001841">
    <property type="protein sequence ID" value="CAF1255162.1"/>
    <property type="molecule type" value="Genomic_DNA"/>
</dbReference>
<dbReference type="Proteomes" id="UP000663889">
    <property type="component" value="Unassembled WGS sequence"/>
</dbReference>
<dbReference type="EMBL" id="CAJNOO010004210">
    <property type="protein sequence ID" value="CAF1373018.1"/>
    <property type="molecule type" value="Genomic_DNA"/>
</dbReference>
<dbReference type="InterPro" id="IPR001258">
    <property type="entry name" value="NHL_repeat"/>
</dbReference>
<feature type="repeat" description="NHL" evidence="2">
    <location>
        <begin position="59"/>
        <end position="98"/>
    </location>
</feature>
<dbReference type="InterPro" id="IPR011042">
    <property type="entry name" value="6-blade_b-propeller_TolB-like"/>
</dbReference>
<gene>
    <name evidence="6" type="ORF">FNK824_LOCUS5021</name>
    <name evidence="7" type="ORF">JBS370_LOCUS5865</name>
    <name evidence="4" type="ORF">RFH988_LOCUS33439</name>
    <name evidence="5" type="ORF">SEV965_LOCUS30722</name>
    <name evidence="3" type="ORF">ZHD862_LOCUS25601</name>
</gene>
<name>A0A818PZ02_9BILA</name>
<dbReference type="Proteomes" id="UP000663882">
    <property type="component" value="Unassembled WGS sequence"/>
</dbReference>
<dbReference type="GO" id="GO:0061630">
    <property type="term" value="F:ubiquitin protein ligase activity"/>
    <property type="evidence" value="ECO:0007669"/>
    <property type="project" value="TreeGrafter"/>
</dbReference>
<dbReference type="EMBL" id="CAJOBE010000388">
    <property type="protein sequence ID" value="CAF3632976.1"/>
    <property type="molecule type" value="Genomic_DNA"/>
</dbReference>
<evidence type="ECO:0000313" key="7">
    <source>
        <dbReference type="EMBL" id="CAF3642040.1"/>
    </source>
</evidence>
<dbReference type="CDD" id="cd05819">
    <property type="entry name" value="NHL"/>
    <property type="match status" value="1"/>
</dbReference>
<dbReference type="Proteomes" id="UP000663874">
    <property type="component" value="Unassembled WGS sequence"/>
</dbReference>
<accession>A0A818PZ02</accession>
<dbReference type="GO" id="GO:0043161">
    <property type="term" value="P:proteasome-mediated ubiquitin-dependent protein catabolic process"/>
    <property type="evidence" value="ECO:0007669"/>
    <property type="project" value="TreeGrafter"/>
</dbReference>
<dbReference type="GO" id="GO:0000209">
    <property type="term" value="P:protein polyubiquitination"/>
    <property type="evidence" value="ECO:0007669"/>
    <property type="project" value="TreeGrafter"/>
</dbReference>
<proteinExistence type="predicted"/>
<evidence type="ECO:0008006" key="9">
    <source>
        <dbReference type="Google" id="ProtNLM"/>
    </source>
</evidence>
<dbReference type="Pfam" id="PF01436">
    <property type="entry name" value="NHL"/>
    <property type="match status" value="3"/>
</dbReference>
<feature type="repeat" description="NHL" evidence="2">
    <location>
        <begin position="157"/>
        <end position="194"/>
    </location>
</feature>